<dbReference type="PANTHER" id="PTHR42695:SF5">
    <property type="entry name" value="GLUTAMINE AMIDOTRANSFERASE YLR126C-RELATED"/>
    <property type="match status" value="1"/>
</dbReference>
<name>A0AAW9RJ97_9GAMM</name>
<dbReference type="InterPro" id="IPR029062">
    <property type="entry name" value="Class_I_gatase-like"/>
</dbReference>
<comment type="caution">
    <text evidence="2">The sequence shown here is derived from an EMBL/GenBank/DDBJ whole genome shotgun (WGS) entry which is preliminary data.</text>
</comment>
<reference evidence="2 3" key="1">
    <citation type="submission" date="2024-02" db="EMBL/GenBank/DDBJ databases">
        <title>A novel Wenzhouxiangellaceae bacterium, isolated from coastal sediments.</title>
        <authorList>
            <person name="Du Z.-J."/>
            <person name="Ye Y.-Q."/>
            <person name="Zhang X.-Y."/>
        </authorList>
    </citation>
    <scope>NUCLEOTIDE SEQUENCE [LARGE SCALE GENOMIC DNA]</scope>
    <source>
        <strain evidence="2 3">CH-27</strain>
    </source>
</reference>
<dbReference type="Proteomes" id="UP001359886">
    <property type="component" value="Unassembled WGS sequence"/>
</dbReference>
<keyword evidence="3" id="KW-1185">Reference proteome</keyword>
<dbReference type="GO" id="GO:0016787">
    <property type="term" value="F:hydrolase activity"/>
    <property type="evidence" value="ECO:0007669"/>
    <property type="project" value="UniProtKB-KW"/>
</dbReference>
<dbReference type="RefSeq" id="WP_354696254.1">
    <property type="nucleotide sequence ID" value="NZ_JAZHOG010000010.1"/>
</dbReference>
<proteinExistence type="predicted"/>
<dbReference type="GO" id="GO:0005829">
    <property type="term" value="C:cytosol"/>
    <property type="evidence" value="ECO:0007669"/>
    <property type="project" value="TreeGrafter"/>
</dbReference>
<dbReference type="SUPFAM" id="SSF52317">
    <property type="entry name" value="Class I glutamine amidotransferase-like"/>
    <property type="match status" value="1"/>
</dbReference>
<protein>
    <submittedName>
        <fullName evidence="2">Gamma-glutamyl-gamma-aminobutyrate hydrolase family protein</fullName>
    </submittedName>
</protein>
<evidence type="ECO:0000259" key="1">
    <source>
        <dbReference type="Pfam" id="PF00117"/>
    </source>
</evidence>
<dbReference type="Pfam" id="PF00117">
    <property type="entry name" value="GATase"/>
    <property type="match status" value="1"/>
</dbReference>
<dbReference type="PROSITE" id="PS51273">
    <property type="entry name" value="GATASE_TYPE_1"/>
    <property type="match status" value="1"/>
</dbReference>
<dbReference type="Gene3D" id="3.40.50.880">
    <property type="match status" value="1"/>
</dbReference>
<dbReference type="InterPro" id="IPR044992">
    <property type="entry name" value="ChyE-like"/>
</dbReference>
<dbReference type="CDD" id="cd01741">
    <property type="entry name" value="GATase1_1"/>
    <property type="match status" value="1"/>
</dbReference>
<dbReference type="EMBL" id="JAZHOG010000010">
    <property type="protein sequence ID" value="MEJ8568935.1"/>
    <property type="molecule type" value="Genomic_DNA"/>
</dbReference>
<evidence type="ECO:0000313" key="2">
    <source>
        <dbReference type="EMBL" id="MEJ8568935.1"/>
    </source>
</evidence>
<evidence type="ECO:0000313" key="3">
    <source>
        <dbReference type="Proteomes" id="UP001359886"/>
    </source>
</evidence>
<dbReference type="FunFam" id="3.40.50.880:FF:000033">
    <property type="entry name" value="Glutamine amidotransferase class-I"/>
    <property type="match status" value="1"/>
</dbReference>
<organism evidence="2 3">
    <name type="scientific">Elongatibacter sediminis</name>
    <dbReference type="NCBI Taxonomy" id="3119006"/>
    <lineage>
        <taxon>Bacteria</taxon>
        <taxon>Pseudomonadati</taxon>
        <taxon>Pseudomonadota</taxon>
        <taxon>Gammaproteobacteria</taxon>
        <taxon>Chromatiales</taxon>
        <taxon>Wenzhouxiangellaceae</taxon>
        <taxon>Elongatibacter</taxon>
    </lineage>
</organism>
<keyword evidence="2" id="KW-0378">Hydrolase</keyword>
<feature type="domain" description="Glutamine amidotransferase" evidence="1">
    <location>
        <begin position="22"/>
        <end position="181"/>
    </location>
</feature>
<gene>
    <name evidence="2" type="ORF">V3330_14980</name>
</gene>
<accession>A0AAW9RJ97</accession>
<sequence length="248" mass="28191">MAKVLVFQHVAAEPLGTLDPMIRDRGHRIRYVNFHREPDARPDVTRYQALIILGGPQMPDQEDRYPHLRVEMQCIEEALKRDIPVLGICLGAQLIAYTLGGGVRALDGWELGWFHLEPTSQAAADPMFCALVEPHPVFQWHGYTFDLPAEAVHLARSAACENQAFRYGQNAYGLQCHLELDERLINRWLTHPDYRRELEIRGGGQDPASLREQTHALIGQSVELSYQVFGQFLRALGEPRARHVLPSR</sequence>
<dbReference type="InterPro" id="IPR017926">
    <property type="entry name" value="GATASE"/>
</dbReference>
<dbReference type="PANTHER" id="PTHR42695">
    <property type="entry name" value="GLUTAMINE AMIDOTRANSFERASE YLR126C-RELATED"/>
    <property type="match status" value="1"/>
</dbReference>
<dbReference type="AlphaFoldDB" id="A0AAW9RJ97"/>